<sequence>MGALSGCVIGDATGNRETVTVQAGQDGAGTAGTAGAPSPTPGAPAPGSDRSPAAPGDAGLDIAASYSVAWLDGGRPVTGGETGAASARTAWSTSKVPLAIAALRHDPATGPTVESALTESDNAAAEQLWASLGDPTAAGAAVQAVLREGGDATTTVQNQVVRPGFSAFGQTMWTTADQATFAGKLSCLPGAGPVLDAMGRISNGGGYGLGLIPGARFKGGWGPDESGAYQVRQFGLVPGRDGTQVPVSIAATSPDGSYEGGQRVLDEIVGQLPDRLAGVTGVAPGSC</sequence>
<dbReference type="STRING" id="863239.GCA_000213935_01104"/>
<feature type="region of interest" description="Disordered" evidence="1">
    <location>
        <begin position="1"/>
        <end position="59"/>
    </location>
</feature>
<dbReference type="SUPFAM" id="SSF56601">
    <property type="entry name" value="beta-lactamase/transpeptidase-like"/>
    <property type="match status" value="1"/>
</dbReference>
<evidence type="ECO:0008006" key="4">
    <source>
        <dbReference type="Google" id="ProtNLM"/>
    </source>
</evidence>
<evidence type="ECO:0000256" key="1">
    <source>
        <dbReference type="SAM" id="MobiDB-lite"/>
    </source>
</evidence>
<protein>
    <recommendedName>
        <fullName evidence="4">Serine hydrolase</fullName>
    </recommendedName>
</protein>
<evidence type="ECO:0000313" key="2">
    <source>
        <dbReference type="EMBL" id="HCT14695.1"/>
    </source>
</evidence>
<evidence type="ECO:0000313" key="3">
    <source>
        <dbReference type="Proteomes" id="UP000261739"/>
    </source>
</evidence>
<dbReference type="Proteomes" id="UP000261739">
    <property type="component" value="Unassembled WGS sequence"/>
</dbReference>
<reference evidence="2 3" key="1">
    <citation type="journal article" date="2018" name="Nat. Biotechnol.">
        <title>A standardized bacterial taxonomy based on genome phylogeny substantially revises the tree of life.</title>
        <authorList>
            <person name="Parks D.H."/>
            <person name="Chuvochina M."/>
            <person name="Waite D.W."/>
            <person name="Rinke C."/>
            <person name="Skarshewski A."/>
            <person name="Chaumeil P.A."/>
            <person name="Hugenholtz P."/>
        </authorList>
    </citation>
    <scope>NUCLEOTIDE SEQUENCE [LARGE SCALE GENOMIC DNA]</scope>
    <source>
        <strain evidence="2">UBA11247</strain>
    </source>
</reference>
<dbReference type="Gene3D" id="3.40.710.10">
    <property type="entry name" value="DD-peptidase/beta-lactamase superfamily"/>
    <property type="match status" value="1"/>
</dbReference>
<accession>A0A3D4T042</accession>
<organism evidence="2 3">
    <name type="scientific">Corynebacterium nuruki</name>
    <dbReference type="NCBI Taxonomy" id="1032851"/>
    <lineage>
        <taxon>Bacteria</taxon>
        <taxon>Bacillati</taxon>
        <taxon>Actinomycetota</taxon>
        <taxon>Actinomycetes</taxon>
        <taxon>Mycobacteriales</taxon>
        <taxon>Corynebacteriaceae</taxon>
        <taxon>Corynebacterium</taxon>
    </lineage>
</organism>
<proteinExistence type="predicted"/>
<name>A0A3D4T042_9CORY</name>
<dbReference type="AlphaFoldDB" id="A0A3D4T042"/>
<gene>
    <name evidence="2" type="ORF">DIW82_07865</name>
</gene>
<comment type="caution">
    <text evidence="2">The sequence shown here is derived from an EMBL/GenBank/DDBJ whole genome shotgun (WGS) entry which is preliminary data.</text>
</comment>
<dbReference type="InterPro" id="IPR012338">
    <property type="entry name" value="Beta-lactam/transpept-like"/>
</dbReference>
<dbReference type="EMBL" id="DQID01000203">
    <property type="protein sequence ID" value="HCT14695.1"/>
    <property type="molecule type" value="Genomic_DNA"/>
</dbReference>